<evidence type="ECO:0000313" key="3">
    <source>
        <dbReference type="Proteomes" id="UP000245974"/>
    </source>
</evidence>
<accession>A0A2U3N356</accession>
<organism evidence="2 3">
    <name type="scientific">Acinetobacter stercoris</name>
    <dbReference type="NCBI Taxonomy" id="2126983"/>
    <lineage>
        <taxon>Bacteria</taxon>
        <taxon>Pseudomonadati</taxon>
        <taxon>Pseudomonadota</taxon>
        <taxon>Gammaproteobacteria</taxon>
        <taxon>Moraxellales</taxon>
        <taxon>Moraxellaceae</taxon>
        <taxon>Acinetobacter</taxon>
    </lineage>
</organism>
<keyword evidence="1 2" id="KW-0378">Hydrolase</keyword>
<protein>
    <submittedName>
        <fullName evidence="2">GTP cyclohydrolase FolE2</fullName>
    </submittedName>
</protein>
<gene>
    <name evidence="2" type="primary">folE2</name>
    <name evidence="2" type="ORF">KPC_3223</name>
</gene>
<evidence type="ECO:0000313" key="2">
    <source>
        <dbReference type="EMBL" id="SPL72045.1"/>
    </source>
</evidence>
<evidence type="ECO:0000256" key="1">
    <source>
        <dbReference type="ARBA" id="ARBA00022801"/>
    </source>
</evidence>
<sequence length="250" mass="28132">MISSLPDISSELTVLPHPYPLDWVGMENIALPLKFENAFCNSKVNAFVSLDIPHAKGIHMSRLYTRLLQLTNVPSLKLLDIEHVLQDFLSSHLELSHHSKLDISSELYLERPALVSQLSGWRSYPFSISTQYIHGQFQTELTLEIAYSSTCPCSAALSRSLIQKQFIQAIADQNISLDDPQKIIDWLGTTDAIVATPHSQRSFATLKFRLSPKIQNIPFVQLIDHAEQALSTALQTAVKRIDEQALEIDR</sequence>
<proteinExistence type="predicted"/>
<dbReference type="AlphaFoldDB" id="A0A2U3N356"/>
<dbReference type="Pfam" id="PF02649">
    <property type="entry name" value="GCHY-1"/>
    <property type="match status" value="1"/>
</dbReference>
<dbReference type="OrthoDB" id="239637at2"/>
<keyword evidence="3" id="KW-1185">Reference proteome</keyword>
<dbReference type="Gene3D" id="3.10.270.10">
    <property type="entry name" value="Urate Oxidase"/>
    <property type="match status" value="1"/>
</dbReference>
<dbReference type="InParanoid" id="A0A2U3N356"/>
<dbReference type="EMBL" id="OOGT01000208">
    <property type="protein sequence ID" value="SPL72045.1"/>
    <property type="molecule type" value="Genomic_DNA"/>
</dbReference>
<name>A0A2U3N356_9GAMM</name>
<dbReference type="PANTHER" id="PTHR36445:SF1">
    <property type="entry name" value="GTP CYCLOHYDROLASE MPTA"/>
    <property type="match status" value="1"/>
</dbReference>
<dbReference type="PANTHER" id="PTHR36445">
    <property type="entry name" value="GTP CYCLOHYDROLASE MPTA"/>
    <property type="match status" value="1"/>
</dbReference>
<dbReference type="NCBIfam" id="NF010200">
    <property type="entry name" value="PRK13674.1-1"/>
    <property type="match status" value="1"/>
</dbReference>
<dbReference type="InterPro" id="IPR003801">
    <property type="entry name" value="GTP_cyclohydrolase_FolE2/MptA"/>
</dbReference>
<dbReference type="Proteomes" id="UP000245974">
    <property type="component" value="Unassembled WGS sequence"/>
</dbReference>
<reference evidence="3" key="1">
    <citation type="submission" date="2018-03" db="EMBL/GenBank/DDBJ databases">
        <authorList>
            <person name="Blom J."/>
        </authorList>
    </citation>
    <scope>NUCLEOTIDE SEQUENCE [LARGE SCALE GENOMIC DNA]</scope>
    <source>
        <strain evidence="3">KPC-SM-21</strain>
    </source>
</reference>
<dbReference type="GO" id="GO:0003934">
    <property type="term" value="F:GTP cyclohydrolase I activity"/>
    <property type="evidence" value="ECO:0007669"/>
    <property type="project" value="InterPro"/>
</dbReference>